<dbReference type="GeneTree" id="ENSGT00730000111328"/>
<dbReference type="AlphaFoldDB" id="A0A3Q2H5F8"/>
<gene>
    <name evidence="3 5" type="primary">TMEM52B</name>
</gene>
<dbReference type="PANTHER" id="PTHR33955">
    <property type="entry name" value="TRANSMEMBRANE PROTEIN 52"/>
    <property type="match status" value="1"/>
</dbReference>
<dbReference type="PaxDb" id="9796-ENSECAP00000029019"/>
<keyword evidence="2" id="KW-0812">Transmembrane</keyword>
<dbReference type="Proteomes" id="UP000002281">
    <property type="component" value="Chromosome 6"/>
</dbReference>
<keyword evidence="2" id="KW-1133">Transmembrane helix</keyword>
<dbReference type="STRING" id="9796.ENSECAP00000029019"/>
<organism evidence="3 4">
    <name type="scientific">Equus caballus</name>
    <name type="common">Horse</name>
    <dbReference type="NCBI Taxonomy" id="9796"/>
    <lineage>
        <taxon>Eukaryota</taxon>
        <taxon>Metazoa</taxon>
        <taxon>Chordata</taxon>
        <taxon>Craniata</taxon>
        <taxon>Vertebrata</taxon>
        <taxon>Euteleostomi</taxon>
        <taxon>Mammalia</taxon>
        <taxon>Eutheria</taxon>
        <taxon>Laurasiatheria</taxon>
        <taxon>Perissodactyla</taxon>
        <taxon>Equidae</taxon>
        <taxon>Equus</taxon>
    </lineage>
</organism>
<dbReference type="InParanoid" id="A0A3Q2H5F8"/>
<dbReference type="Ensembl" id="ENSECAT00000039414.2">
    <property type="protein sequence ID" value="ENSECAP00000029019.2"/>
    <property type="gene ID" value="ENSECAG00000032399.3"/>
</dbReference>
<evidence type="ECO:0000313" key="5">
    <source>
        <dbReference type="VGNC" id="VGNC:24298"/>
    </source>
</evidence>
<name>A0A3Q2H5F8_HORSE</name>
<keyword evidence="4" id="KW-1185">Reference proteome</keyword>
<evidence type="ECO:0000313" key="3">
    <source>
        <dbReference type="Ensembl" id="ENSECAP00000029019.2"/>
    </source>
</evidence>
<evidence type="ECO:0000256" key="2">
    <source>
        <dbReference type="SAM" id="Phobius"/>
    </source>
</evidence>
<dbReference type="InterPro" id="IPR038942">
    <property type="entry name" value="TMEM52"/>
</dbReference>
<feature type="region of interest" description="Disordered" evidence="1">
    <location>
        <begin position="191"/>
        <end position="214"/>
    </location>
</feature>
<feature type="transmembrane region" description="Helical" evidence="2">
    <location>
        <begin position="75"/>
        <end position="97"/>
    </location>
</feature>
<evidence type="ECO:0000313" key="4">
    <source>
        <dbReference type="Proteomes" id="UP000002281"/>
    </source>
</evidence>
<dbReference type="FunCoup" id="A0A3Q2H5F8">
    <property type="interactions" value="20"/>
</dbReference>
<protein>
    <submittedName>
        <fullName evidence="3">Transmembrane protein 52B</fullName>
    </submittedName>
</protein>
<reference evidence="3 4" key="1">
    <citation type="journal article" date="2009" name="Science">
        <title>Genome sequence, comparative analysis, and population genetics of the domestic horse.</title>
        <authorList>
            <consortium name="Broad Institute Genome Sequencing Platform"/>
            <consortium name="Broad Institute Whole Genome Assembly Team"/>
            <person name="Wade C.M."/>
            <person name="Giulotto E."/>
            <person name="Sigurdsson S."/>
            <person name="Zoli M."/>
            <person name="Gnerre S."/>
            <person name="Imsland F."/>
            <person name="Lear T.L."/>
            <person name="Adelson D.L."/>
            <person name="Bailey E."/>
            <person name="Bellone R.R."/>
            <person name="Bloecker H."/>
            <person name="Distl O."/>
            <person name="Edgar R.C."/>
            <person name="Garber M."/>
            <person name="Leeb T."/>
            <person name="Mauceli E."/>
            <person name="MacLeod J.N."/>
            <person name="Penedo M.C.T."/>
            <person name="Raison J.M."/>
            <person name="Sharpe T."/>
            <person name="Vogel J."/>
            <person name="Andersson L."/>
            <person name="Antczak D.F."/>
            <person name="Biagi T."/>
            <person name="Binns M.M."/>
            <person name="Chowdhary B.P."/>
            <person name="Coleman S.J."/>
            <person name="Della Valle G."/>
            <person name="Fryc S."/>
            <person name="Guerin G."/>
            <person name="Hasegawa T."/>
            <person name="Hill E.W."/>
            <person name="Jurka J."/>
            <person name="Kiialainen A."/>
            <person name="Lindgren G."/>
            <person name="Liu J."/>
            <person name="Magnani E."/>
            <person name="Mickelson J.R."/>
            <person name="Murray J."/>
            <person name="Nergadze S.G."/>
            <person name="Onofrio R."/>
            <person name="Pedroni S."/>
            <person name="Piras M.F."/>
            <person name="Raudsepp T."/>
            <person name="Rocchi M."/>
            <person name="Roeed K.H."/>
            <person name="Ryder O.A."/>
            <person name="Searle S."/>
            <person name="Skow L."/>
            <person name="Swinburne J.E."/>
            <person name="Syvaenen A.C."/>
            <person name="Tozaki T."/>
            <person name="Valberg S.J."/>
            <person name="Vaudin M."/>
            <person name="White J.R."/>
            <person name="Zody M.C."/>
            <person name="Lander E.S."/>
            <person name="Lindblad-Toh K."/>
        </authorList>
    </citation>
    <scope>NUCLEOTIDE SEQUENCE [LARGE SCALE GENOMIC DNA]</scope>
    <source>
        <strain evidence="3 4">Thoroughbred</strain>
    </source>
</reference>
<sequence>GGHEHSVRDPGEGIVQPDGNASPHRVCLFPCVCHPGLHRTCVTKDNNTDKLPWARCEENCINPEHCLTTDWVHLWYIWLLVVIGALLLLCVLTSVCFRCCLSRQQNREDEGQPPYEVTVIAFDHDSTLQNSITSLQSAFGPSARRILAVTHSHSSLGHLPSSLDTLPGYEEALHMSRFTVARCEQRAPHLSPVLKEKQLPPTEKESPEIEHSSN</sequence>
<accession>A0A3Q2H5F8</accession>
<dbReference type="VGNC" id="VGNC:24298">
    <property type="gene designation" value="TMEM52B"/>
</dbReference>
<reference evidence="3" key="2">
    <citation type="submission" date="2025-08" db="UniProtKB">
        <authorList>
            <consortium name="Ensembl"/>
        </authorList>
    </citation>
    <scope>IDENTIFICATION</scope>
    <source>
        <strain evidence="3">Thoroughbred</strain>
    </source>
</reference>
<proteinExistence type="predicted"/>
<feature type="compositionally biased region" description="Basic and acidic residues" evidence="1">
    <location>
        <begin position="194"/>
        <end position="214"/>
    </location>
</feature>
<reference evidence="3" key="3">
    <citation type="submission" date="2025-09" db="UniProtKB">
        <authorList>
            <consortium name="Ensembl"/>
        </authorList>
    </citation>
    <scope>IDENTIFICATION</scope>
    <source>
        <strain evidence="3">Thoroughbred</strain>
    </source>
</reference>
<dbReference type="Pfam" id="PF14979">
    <property type="entry name" value="TMEM52"/>
    <property type="match status" value="1"/>
</dbReference>
<dbReference type="PANTHER" id="PTHR33955:SF1">
    <property type="entry name" value="TRANSMEMBRANE PROTEIN 52B"/>
    <property type="match status" value="1"/>
</dbReference>
<keyword evidence="2" id="KW-0472">Membrane</keyword>
<evidence type="ECO:0000256" key="1">
    <source>
        <dbReference type="SAM" id="MobiDB-lite"/>
    </source>
</evidence>
<dbReference type="Bgee" id="ENSECAG00000032399">
    <property type="expression patterns" value="Expressed in adult mammalian kidney and 6 other cell types or tissues"/>
</dbReference>